<proteinExistence type="predicted"/>
<dbReference type="RefSeq" id="WP_155715212.1">
    <property type="nucleotide sequence ID" value="NZ_VVIQ01000002.1"/>
</dbReference>
<gene>
    <name evidence="1" type="ORF">F0475_02325</name>
</gene>
<organism evidence="1 2">
    <name type="scientific">Prevotella vespertina</name>
    <dbReference type="NCBI Taxonomy" id="2608404"/>
    <lineage>
        <taxon>Bacteria</taxon>
        <taxon>Pseudomonadati</taxon>
        <taxon>Bacteroidota</taxon>
        <taxon>Bacteroidia</taxon>
        <taxon>Bacteroidales</taxon>
        <taxon>Prevotellaceae</taxon>
        <taxon>Prevotella</taxon>
    </lineage>
</organism>
<evidence type="ECO:0000313" key="1">
    <source>
        <dbReference type="EMBL" id="MUL27177.1"/>
    </source>
</evidence>
<evidence type="ECO:0000313" key="2">
    <source>
        <dbReference type="Proteomes" id="UP000482295"/>
    </source>
</evidence>
<dbReference type="EMBL" id="VVIQ01000002">
    <property type="protein sequence ID" value="MUL27177.1"/>
    <property type="molecule type" value="Genomic_DNA"/>
</dbReference>
<dbReference type="Proteomes" id="UP000482295">
    <property type="component" value="Unassembled WGS sequence"/>
</dbReference>
<comment type="caution">
    <text evidence="1">The sequence shown here is derived from an EMBL/GenBank/DDBJ whole genome shotgun (WGS) entry which is preliminary data.</text>
</comment>
<sequence length="79" mass="9252">MEKLELLSKVRELNKSFSEDLEKELDKILESGCLDLSKYENDFILPKIVFSAILKSESFQFAPMSKEYQQEIKNVSKFL</sequence>
<reference evidence="1 2" key="1">
    <citation type="submission" date="2019-09" db="EMBL/GenBank/DDBJ databases">
        <title>Prevotella A2879 sp. nov., isolated from an abscess of a patient.</title>
        <authorList>
            <person name="Buhl M."/>
            <person name="Oberhettinger P."/>
        </authorList>
    </citation>
    <scope>NUCLEOTIDE SEQUENCE [LARGE SCALE GENOMIC DNA]</scope>
    <source>
        <strain evidence="1 2">A2879</strain>
    </source>
</reference>
<name>A0A7C9LCV1_9BACT</name>
<protein>
    <submittedName>
        <fullName evidence="1">Uncharacterized protein</fullName>
    </submittedName>
</protein>
<keyword evidence="2" id="KW-1185">Reference proteome</keyword>
<accession>A0A7C9LCV1</accession>
<dbReference type="AlphaFoldDB" id="A0A7C9LCV1"/>